<dbReference type="PANTHER" id="PTHR46560:SF4">
    <property type="entry name" value="DUSKY"/>
    <property type="match status" value="1"/>
</dbReference>
<feature type="compositionally biased region" description="Pro residues" evidence="2">
    <location>
        <begin position="386"/>
        <end position="477"/>
    </location>
</feature>
<name>A0ABM1TAX6_LIMPO</name>
<dbReference type="InterPro" id="IPR056953">
    <property type="entry name" value="CUT_N"/>
</dbReference>
<accession>A0ABM1TAX6</accession>
<reference evidence="6" key="1">
    <citation type="submission" date="2025-08" db="UniProtKB">
        <authorList>
            <consortium name="RefSeq"/>
        </authorList>
    </citation>
    <scope>IDENTIFICATION</scope>
    <source>
        <tissue evidence="6">Muscle</tissue>
    </source>
</reference>
<evidence type="ECO:0000256" key="3">
    <source>
        <dbReference type="SAM" id="SignalP"/>
    </source>
</evidence>
<feature type="domain" description="ZP" evidence="4">
    <location>
        <begin position="37"/>
        <end position="298"/>
    </location>
</feature>
<sequence length="561" mass="65100">MWLHTGLLVLYLQATWAQINELTPITAMPQITTLDVRCERTGMTVNVQFDRPYNGIIFSKGYYSIPSCQYVEVDSRRSDYTFFIPKEDCGTVTFPDPTNQETILNFENTIIFQMDPSFQEAWDLARRISCQWVDIFKKRIEFQPFVVDMLDVVSVPFQGDEIECWMDLQIGTFPKTQPINGIVKIGQEMSIIIYIGGNTDDIDVRVRDCYAFDTPNYNDSVTKRLQLTDLEGCPVQPKLIDYWKRTLQTGNTGASIIAFTSLNAFKFPDGMDVYITCNIEVYRHILDPPSHDHQLLDLQLQDRHILDLQSLDHQLLDRHILDHQLLDLQLQDRHIHDHQSLDHQLLDRHILDPPSHDLQSLDHQLLDRHILDHQLLDLQLLDLPFTRPPITRPPVTRPPITRPPYTRPPITRPPVTRPPYTRPPITRPPITRPPITRPPVTRPPYTRPPITRPPITRPPITRPPFTRPPVTRPPIRPPTTKTSWSGNAPPDHPFHSFHYQPIRPRRFRRYATKNADKYQLSALNLPETQVIALRTRSFRVVKEGFLDSNVVRLQGPLYKVS</sequence>
<dbReference type="Pfam" id="PF00100">
    <property type="entry name" value="Zona_pellucida"/>
    <property type="match status" value="1"/>
</dbReference>
<dbReference type="PANTHER" id="PTHR46560">
    <property type="entry name" value="CYPHER, ISOFORM B"/>
    <property type="match status" value="1"/>
</dbReference>
<dbReference type="Proteomes" id="UP000694941">
    <property type="component" value="Unplaced"/>
</dbReference>
<proteinExistence type="predicted"/>
<dbReference type="SMART" id="SM00241">
    <property type="entry name" value="ZP"/>
    <property type="match status" value="1"/>
</dbReference>
<keyword evidence="3" id="KW-0732">Signal</keyword>
<feature type="signal peptide" evidence="3">
    <location>
        <begin position="1"/>
        <end position="17"/>
    </location>
</feature>
<dbReference type="GeneID" id="111088153"/>
<evidence type="ECO:0000313" key="6">
    <source>
        <dbReference type="RefSeq" id="XP_022253032.1"/>
    </source>
</evidence>
<dbReference type="RefSeq" id="XP_022253032.1">
    <property type="nucleotide sequence ID" value="XM_022397324.1"/>
</dbReference>
<dbReference type="Pfam" id="PF25057">
    <property type="entry name" value="CUT_N"/>
    <property type="match status" value="1"/>
</dbReference>
<evidence type="ECO:0000256" key="2">
    <source>
        <dbReference type="SAM" id="MobiDB-lite"/>
    </source>
</evidence>
<gene>
    <name evidence="6" type="primary">LOC111088153</name>
</gene>
<dbReference type="InterPro" id="IPR055355">
    <property type="entry name" value="ZP-C"/>
</dbReference>
<dbReference type="InterPro" id="IPR042235">
    <property type="entry name" value="ZP-C_dom"/>
</dbReference>
<organism evidence="5 6">
    <name type="scientific">Limulus polyphemus</name>
    <name type="common">Atlantic horseshoe crab</name>
    <dbReference type="NCBI Taxonomy" id="6850"/>
    <lineage>
        <taxon>Eukaryota</taxon>
        <taxon>Metazoa</taxon>
        <taxon>Ecdysozoa</taxon>
        <taxon>Arthropoda</taxon>
        <taxon>Chelicerata</taxon>
        <taxon>Merostomata</taxon>
        <taxon>Xiphosura</taxon>
        <taxon>Limulidae</taxon>
        <taxon>Limulus</taxon>
    </lineage>
</organism>
<evidence type="ECO:0000313" key="5">
    <source>
        <dbReference type="Proteomes" id="UP000694941"/>
    </source>
</evidence>
<keyword evidence="5" id="KW-1185">Reference proteome</keyword>
<keyword evidence="1" id="KW-1015">Disulfide bond</keyword>
<dbReference type="InterPro" id="IPR001507">
    <property type="entry name" value="ZP_dom"/>
</dbReference>
<dbReference type="Gene3D" id="2.60.40.4100">
    <property type="entry name" value="Zona pellucida, ZP-C domain"/>
    <property type="match status" value="1"/>
</dbReference>
<feature type="region of interest" description="Disordered" evidence="2">
    <location>
        <begin position="386"/>
        <end position="498"/>
    </location>
</feature>
<evidence type="ECO:0000259" key="4">
    <source>
        <dbReference type="PROSITE" id="PS51034"/>
    </source>
</evidence>
<feature type="chain" id="PRO_5046175065" evidence="3">
    <location>
        <begin position="18"/>
        <end position="561"/>
    </location>
</feature>
<protein>
    <submittedName>
        <fullName evidence="6">Uncharacterized protein LOC111088153</fullName>
    </submittedName>
</protein>
<evidence type="ECO:0000256" key="1">
    <source>
        <dbReference type="ARBA" id="ARBA00023157"/>
    </source>
</evidence>
<dbReference type="PROSITE" id="PS51034">
    <property type="entry name" value="ZP_2"/>
    <property type="match status" value="1"/>
</dbReference>